<evidence type="ECO:0000256" key="1">
    <source>
        <dbReference type="ARBA" id="ARBA00010394"/>
    </source>
</evidence>
<dbReference type="PROSITE" id="PS51214">
    <property type="entry name" value="IBB"/>
    <property type="match status" value="1"/>
</dbReference>
<dbReference type="FunFam" id="1.25.10.10:FF:000009">
    <property type="entry name" value="Importin subunit alpha"/>
    <property type="match status" value="1"/>
</dbReference>
<dbReference type="Pfam" id="PF16186">
    <property type="entry name" value="Arm_3"/>
    <property type="match status" value="1"/>
</dbReference>
<dbReference type="InterPro" id="IPR002652">
    <property type="entry name" value="Importin-a_IBB"/>
</dbReference>
<dbReference type="InterPro" id="IPR000225">
    <property type="entry name" value="Armadillo"/>
</dbReference>
<evidence type="ECO:0000256" key="5">
    <source>
        <dbReference type="PIRNR" id="PIRNR005673"/>
    </source>
</evidence>
<organism evidence="9 12">
    <name type="scientific">Adineta ricciae</name>
    <name type="common">Rotifer</name>
    <dbReference type="NCBI Taxonomy" id="249248"/>
    <lineage>
        <taxon>Eukaryota</taxon>
        <taxon>Metazoa</taxon>
        <taxon>Spiralia</taxon>
        <taxon>Gnathifera</taxon>
        <taxon>Rotifera</taxon>
        <taxon>Eurotatoria</taxon>
        <taxon>Bdelloidea</taxon>
        <taxon>Adinetida</taxon>
        <taxon>Adinetidae</taxon>
        <taxon>Adineta</taxon>
    </lineage>
</organism>
<protein>
    <recommendedName>
        <fullName evidence="5">Importin subunit alpha</fullName>
    </recommendedName>
</protein>
<accession>A0A813WNE7</accession>
<dbReference type="Pfam" id="PF01749">
    <property type="entry name" value="IBB"/>
    <property type="match status" value="1"/>
</dbReference>
<dbReference type="InterPro" id="IPR016024">
    <property type="entry name" value="ARM-type_fold"/>
</dbReference>
<name>A0A813WNE7_ADIRI</name>
<dbReference type="PIRSF" id="PIRSF005673">
    <property type="entry name" value="Importin_alpha"/>
    <property type="match status" value="1"/>
</dbReference>
<dbReference type="SMART" id="SM00185">
    <property type="entry name" value="ARM"/>
    <property type="match status" value="7"/>
</dbReference>
<keyword evidence="2 5" id="KW-0813">Transport</keyword>
<sequence>MDASSSKTTSTRMNSYKHHGKDLSELRRQRTQSNITLRKKQREEQIQVKRNLPAEESMTDESDNDEKSNQTKDLNDLAIRARSEDPTVRFEAIHAVRKLLSMGHHPPINEVIQMDFLSLFVRYLTFDQYPDLQFESAWALTNIASGDSQQTQAVADANALPYLLRLLQSPRDNVCEQAVWAIGNLIGDGPTLRDNAVDLGIIQPLLKFIQKDIPVIFLRNVTWVIVNLCRHKDPPLAFHAVEEILPAIKYVLKYTDMAILIDSTWALAYLLDCGNAMIQIVLDSGVLPDIIKLLAHTEVRIVTPALRAIGNIVTGTDEQTQLVLNHGVLAYFPKLLQHPREKIKKEAVWFLSNITAGNKEQVQAVINAQLIPDVIHHLQNSELSIQKEAVWCISNLTLSGTKEQIQYIVSQHVVAPLCNLLQKQDVQMLQVCLDALHNILKQTPDDDLETVIMEIEECGGLDKIEALQIHPNKDIYQQSYDIIDKFFPNDSDDDDMLSANLNTEFSFGNSNENSSNNNAQPFQF</sequence>
<evidence type="ECO:0000313" key="12">
    <source>
        <dbReference type="Proteomes" id="UP000663852"/>
    </source>
</evidence>
<dbReference type="Pfam" id="PF00514">
    <property type="entry name" value="Arm"/>
    <property type="match status" value="6"/>
</dbReference>
<feature type="region of interest" description="Disordered" evidence="7">
    <location>
        <begin position="1"/>
        <end position="74"/>
    </location>
</feature>
<dbReference type="Gene3D" id="1.20.5.690">
    <property type="entry name" value="Importin-alpha, importin-beta-binding domain"/>
    <property type="match status" value="1"/>
</dbReference>
<feature type="domain" description="IBB" evidence="8">
    <location>
        <begin position="1"/>
        <end position="59"/>
    </location>
</feature>
<keyword evidence="3" id="KW-0677">Repeat</keyword>
<proteinExistence type="inferred from homology"/>
<evidence type="ECO:0000313" key="10">
    <source>
        <dbReference type="EMBL" id="CAF1334752.1"/>
    </source>
</evidence>
<dbReference type="EMBL" id="CAJNOR010002743">
    <property type="protein sequence ID" value="CAF1334752.1"/>
    <property type="molecule type" value="Genomic_DNA"/>
</dbReference>
<dbReference type="PANTHER" id="PTHR23316">
    <property type="entry name" value="IMPORTIN ALPHA"/>
    <property type="match status" value="1"/>
</dbReference>
<gene>
    <name evidence="9" type="ORF">EDS130_LOCUS7498</name>
    <name evidence="10" type="ORF">XAT740_LOCUS30626</name>
</gene>
<dbReference type="InterPro" id="IPR032413">
    <property type="entry name" value="Arm_3"/>
</dbReference>
<dbReference type="Gene3D" id="1.25.10.10">
    <property type="entry name" value="Leucine-rich Repeat Variant"/>
    <property type="match status" value="1"/>
</dbReference>
<dbReference type="PROSITE" id="PS50176">
    <property type="entry name" value="ARM_REPEAT"/>
    <property type="match status" value="2"/>
</dbReference>
<dbReference type="InterPro" id="IPR011989">
    <property type="entry name" value="ARM-like"/>
</dbReference>
<comment type="caution">
    <text evidence="9">The sequence shown here is derived from an EMBL/GenBank/DDBJ whole genome shotgun (WGS) entry which is preliminary data.</text>
</comment>
<keyword evidence="11" id="KW-1185">Reference proteome</keyword>
<feature type="compositionally biased region" description="Polar residues" evidence="7">
    <location>
        <begin position="1"/>
        <end position="14"/>
    </location>
</feature>
<dbReference type="AlphaFoldDB" id="A0A813WNE7"/>
<dbReference type="GO" id="GO:0005737">
    <property type="term" value="C:cytoplasm"/>
    <property type="evidence" value="ECO:0007669"/>
    <property type="project" value="InterPro"/>
</dbReference>
<dbReference type="GO" id="GO:0061608">
    <property type="term" value="F:nuclear import signal receptor activity"/>
    <property type="evidence" value="ECO:0007669"/>
    <property type="project" value="InterPro"/>
</dbReference>
<comment type="similarity">
    <text evidence="1 5">Belongs to the importin alpha family.</text>
</comment>
<dbReference type="EMBL" id="CAJNOJ010000023">
    <property type="protein sequence ID" value="CAF0854851.1"/>
    <property type="molecule type" value="Genomic_DNA"/>
</dbReference>
<evidence type="ECO:0000313" key="11">
    <source>
        <dbReference type="Proteomes" id="UP000663828"/>
    </source>
</evidence>
<dbReference type="GO" id="GO:0005634">
    <property type="term" value="C:nucleus"/>
    <property type="evidence" value="ECO:0007669"/>
    <property type="project" value="UniProtKB-ARBA"/>
</dbReference>
<dbReference type="GO" id="GO:0006606">
    <property type="term" value="P:protein import into nucleus"/>
    <property type="evidence" value="ECO:0007669"/>
    <property type="project" value="InterPro"/>
</dbReference>
<evidence type="ECO:0000256" key="6">
    <source>
        <dbReference type="PROSITE-ProRule" id="PRU00259"/>
    </source>
</evidence>
<dbReference type="InterPro" id="IPR024931">
    <property type="entry name" value="Importin_alpha"/>
</dbReference>
<evidence type="ECO:0000256" key="3">
    <source>
        <dbReference type="ARBA" id="ARBA00022737"/>
    </source>
</evidence>
<evidence type="ECO:0000256" key="7">
    <source>
        <dbReference type="SAM" id="MobiDB-lite"/>
    </source>
</evidence>
<evidence type="ECO:0000259" key="8">
    <source>
        <dbReference type="PROSITE" id="PS51214"/>
    </source>
</evidence>
<dbReference type="OrthoDB" id="29145at2759"/>
<dbReference type="InterPro" id="IPR036975">
    <property type="entry name" value="Importin-a_IBB_sf"/>
</dbReference>
<evidence type="ECO:0000313" key="9">
    <source>
        <dbReference type="EMBL" id="CAF0854851.1"/>
    </source>
</evidence>
<feature type="repeat" description="ARM" evidence="6">
    <location>
        <begin position="158"/>
        <end position="185"/>
    </location>
</feature>
<feature type="compositionally biased region" description="Basic and acidic residues" evidence="7">
    <location>
        <begin position="65"/>
        <end position="74"/>
    </location>
</feature>
<feature type="repeat" description="ARM" evidence="6">
    <location>
        <begin position="285"/>
        <end position="327"/>
    </location>
</feature>
<dbReference type="SUPFAM" id="SSF48371">
    <property type="entry name" value="ARM repeat"/>
    <property type="match status" value="1"/>
</dbReference>
<evidence type="ECO:0000256" key="2">
    <source>
        <dbReference type="ARBA" id="ARBA00022448"/>
    </source>
</evidence>
<keyword evidence="4 5" id="KW-0653">Protein transport</keyword>
<dbReference type="Proteomes" id="UP000663828">
    <property type="component" value="Unassembled WGS sequence"/>
</dbReference>
<evidence type="ECO:0000256" key="4">
    <source>
        <dbReference type="ARBA" id="ARBA00022927"/>
    </source>
</evidence>
<dbReference type="Proteomes" id="UP000663852">
    <property type="component" value="Unassembled WGS sequence"/>
</dbReference>
<reference evidence="9" key="1">
    <citation type="submission" date="2021-02" db="EMBL/GenBank/DDBJ databases">
        <authorList>
            <person name="Nowell W R."/>
        </authorList>
    </citation>
    <scope>NUCLEOTIDE SEQUENCE</scope>
</reference>